<protein>
    <submittedName>
        <fullName evidence="2">MarR family transcriptional regulator</fullName>
    </submittedName>
</protein>
<dbReference type="InterPro" id="IPR039422">
    <property type="entry name" value="MarR/SlyA-like"/>
</dbReference>
<evidence type="ECO:0000259" key="1">
    <source>
        <dbReference type="PROSITE" id="PS50995"/>
    </source>
</evidence>
<dbReference type="InterPro" id="IPR000835">
    <property type="entry name" value="HTH_MarR-typ"/>
</dbReference>
<dbReference type="AlphaFoldDB" id="A0A6B0Y1T1"/>
<dbReference type="Pfam" id="PF12802">
    <property type="entry name" value="MarR_2"/>
    <property type="match status" value="1"/>
</dbReference>
<dbReference type="InterPro" id="IPR036390">
    <property type="entry name" value="WH_DNA-bd_sf"/>
</dbReference>
<proteinExistence type="predicted"/>
<dbReference type="GO" id="GO:0003700">
    <property type="term" value="F:DNA-binding transcription factor activity"/>
    <property type="evidence" value="ECO:0007669"/>
    <property type="project" value="InterPro"/>
</dbReference>
<dbReference type="PANTHER" id="PTHR33164:SF43">
    <property type="entry name" value="HTH-TYPE TRANSCRIPTIONAL REPRESSOR YETL"/>
    <property type="match status" value="1"/>
</dbReference>
<accession>A0A6B0Y1T1</accession>
<dbReference type="InterPro" id="IPR036388">
    <property type="entry name" value="WH-like_DNA-bd_sf"/>
</dbReference>
<dbReference type="EMBL" id="VXRY01000315">
    <property type="protein sequence ID" value="MXY34027.1"/>
    <property type="molecule type" value="Genomic_DNA"/>
</dbReference>
<dbReference type="Gene3D" id="1.10.10.10">
    <property type="entry name" value="Winged helix-like DNA-binding domain superfamily/Winged helix DNA-binding domain"/>
    <property type="match status" value="1"/>
</dbReference>
<reference evidence="2" key="1">
    <citation type="submission" date="2019-09" db="EMBL/GenBank/DDBJ databases">
        <title>Characterisation of the sponge microbiome using genome-centric metagenomics.</title>
        <authorList>
            <person name="Engelberts J.P."/>
            <person name="Robbins S.J."/>
            <person name="De Goeij J.M."/>
            <person name="Aranda M."/>
            <person name="Bell S.C."/>
            <person name="Webster N.S."/>
        </authorList>
    </citation>
    <scope>NUCLEOTIDE SEQUENCE</scope>
    <source>
        <strain evidence="2">SB0664_bin_43</strain>
    </source>
</reference>
<dbReference type="GO" id="GO:0006950">
    <property type="term" value="P:response to stress"/>
    <property type="evidence" value="ECO:0007669"/>
    <property type="project" value="TreeGrafter"/>
</dbReference>
<organism evidence="2">
    <name type="scientific">Boseongicola sp. SB0664_bin_43</name>
    <dbReference type="NCBI Taxonomy" id="2604844"/>
    <lineage>
        <taxon>Bacteria</taxon>
        <taxon>Pseudomonadati</taxon>
        <taxon>Pseudomonadota</taxon>
        <taxon>Alphaproteobacteria</taxon>
        <taxon>Rhodobacterales</taxon>
        <taxon>Paracoccaceae</taxon>
        <taxon>Boseongicola</taxon>
    </lineage>
</organism>
<gene>
    <name evidence="2" type="ORF">F4Y60_08035</name>
</gene>
<evidence type="ECO:0000313" key="2">
    <source>
        <dbReference type="EMBL" id="MXY34027.1"/>
    </source>
</evidence>
<comment type="caution">
    <text evidence="2">The sequence shown here is derived from an EMBL/GenBank/DDBJ whole genome shotgun (WGS) entry which is preliminary data.</text>
</comment>
<dbReference type="PROSITE" id="PS50995">
    <property type="entry name" value="HTH_MARR_2"/>
    <property type="match status" value="1"/>
</dbReference>
<name>A0A6B0Y1T1_9RHOB</name>
<dbReference type="SMART" id="SM00347">
    <property type="entry name" value="HTH_MARR"/>
    <property type="match status" value="1"/>
</dbReference>
<dbReference type="PANTHER" id="PTHR33164">
    <property type="entry name" value="TRANSCRIPTIONAL REGULATOR, MARR FAMILY"/>
    <property type="match status" value="1"/>
</dbReference>
<sequence>MPDSRDTVDQLAIALFSEMFMADHLVRSRIGKALPKGMELSQFSILHHLARCGGERTPAELARAFHVSRGAMTNTIGRLQRAGFIHVRPDWDDARKKLVAISPSGRKAWDMALASVAPVLAQAVSAIGEERLRGALPVLRELRQGLDETVKDEETS</sequence>
<dbReference type="SUPFAM" id="SSF46785">
    <property type="entry name" value="Winged helix' DNA-binding domain"/>
    <property type="match status" value="1"/>
</dbReference>
<feature type="domain" description="HTH marR-type" evidence="1">
    <location>
        <begin position="12"/>
        <end position="144"/>
    </location>
</feature>